<comment type="caution">
    <text evidence="1">The sequence shown here is derived from an EMBL/GenBank/DDBJ whole genome shotgun (WGS) entry which is preliminary data.</text>
</comment>
<sequence length="111" mass="12459">MVFKISNEEVKSQTAGKARKLIPEAVSTPRHGGEYLQGSLAKVGEEEKRRPARFHNSLPIGLFRRHTQISLLHPSLHDHTYFSLAHLLSTDSSPAVVPPRLHECIIEEQDS</sequence>
<keyword evidence="2" id="KW-1185">Reference proteome</keyword>
<evidence type="ECO:0000313" key="1">
    <source>
        <dbReference type="EMBL" id="CAG8980737.1"/>
    </source>
</evidence>
<proteinExistence type="predicted"/>
<protein>
    <submittedName>
        <fullName evidence="1">Uncharacterized protein</fullName>
    </submittedName>
</protein>
<dbReference type="Proteomes" id="UP000701801">
    <property type="component" value="Unassembled WGS sequence"/>
</dbReference>
<evidence type="ECO:0000313" key="2">
    <source>
        <dbReference type="Proteomes" id="UP000701801"/>
    </source>
</evidence>
<gene>
    <name evidence="1" type="ORF">HYALB_00012935</name>
</gene>
<dbReference type="AlphaFoldDB" id="A0A9N9LYF6"/>
<organism evidence="1 2">
    <name type="scientific">Hymenoscyphus albidus</name>
    <dbReference type="NCBI Taxonomy" id="595503"/>
    <lineage>
        <taxon>Eukaryota</taxon>
        <taxon>Fungi</taxon>
        <taxon>Dikarya</taxon>
        <taxon>Ascomycota</taxon>
        <taxon>Pezizomycotina</taxon>
        <taxon>Leotiomycetes</taxon>
        <taxon>Helotiales</taxon>
        <taxon>Helotiaceae</taxon>
        <taxon>Hymenoscyphus</taxon>
    </lineage>
</organism>
<dbReference type="EMBL" id="CAJVRM010000412">
    <property type="protein sequence ID" value="CAG8980737.1"/>
    <property type="molecule type" value="Genomic_DNA"/>
</dbReference>
<reference evidence="1" key="1">
    <citation type="submission" date="2021-07" db="EMBL/GenBank/DDBJ databases">
        <authorList>
            <person name="Durling M."/>
        </authorList>
    </citation>
    <scope>NUCLEOTIDE SEQUENCE</scope>
</reference>
<name>A0A9N9LYF6_9HELO</name>
<accession>A0A9N9LYF6</accession>